<dbReference type="SUPFAM" id="SSF55874">
    <property type="entry name" value="ATPase domain of HSP90 chaperone/DNA topoisomerase II/histidine kinase"/>
    <property type="match status" value="1"/>
</dbReference>
<gene>
    <name evidence="7" type="ORF">CH238_06255</name>
</gene>
<keyword evidence="3" id="KW-0808">Transferase</keyword>
<dbReference type="EMBL" id="NOXF01000003">
    <property type="protein sequence ID" value="PEQ25038.1"/>
    <property type="molecule type" value="Genomic_DNA"/>
</dbReference>
<dbReference type="Pfam" id="PF06580">
    <property type="entry name" value="His_kinase"/>
    <property type="match status" value="1"/>
</dbReference>
<dbReference type="Gene3D" id="3.30.565.10">
    <property type="entry name" value="Histidine kinase-like ATPase, C-terminal domain"/>
    <property type="match status" value="1"/>
</dbReference>
<dbReference type="Pfam" id="PF02518">
    <property type="entry name" value="HATPase_c"/>
    <property type="match status" value="1"/>
</dbReference>
<evidence type="ECO:0000256" key="3">
    <source>
        <dbReference type="ARBA" id="ARBA00022777"/>
    </source>
</evidence>
<dbReference type="PRINTS" id="PR00344">
    <property type="entry name" value="BCTRLSENSOR"/>
</dbReference>
<evidence type="ECO:0000313" key="7">
    <source>
        <dbReference type="EMBL" id="PEQ25038.1"/>
    </source>
</evidence>
<dbReference type="GO" id="GO:0016020">
    <property type="term" value="C:membrane"/>
    <property type="evidence" value="ECO:0007669"/>
    <property type="project" value="InterPro"/>
</dbReference>
<evidence type="ECO:0000256" key="1">
    <source>
        <dbReference type="ARBA" id="ARBA00000085"/>
    </source>
</evidence>
<evidence type="ECO:0000256" key="4">
    <source>
        <dbReference type="ARBA" id="ARBA00023012"/>
    </source>
</evidence>
<dbReference type="PANTHER" id="PTHR34220">
    <property type="entry name" value="SENSOR HISTIDINE KINASE YPDA"/>
    <property type="match status" value="1"/>
</dbReference>
<keyword evidence="5" id="KW-0472">Membrane</keyword>
<dbReference type="Proteomes" id="UP000220611">
    <property type="component" value="Unassembled WGS sequence"/>
</dbReference>
<evidence type="ECO:0000313" key="8">
    <source>
        <dbReference type="Proteomes" id="UP000220611"/>
    </source>
</evidence>
<dbReference type="InterPro" id="IPR005467">
    <property type="entry name" value="His_kinase_dom"/>
</dbReference>
<keyword evidence="4" id="KW-0902">Two-component regulatory system</keyword>
<evidence type="ECO:0000256" key="5">
    <source>
        <dbReference type="SAM" id="Phobius"/>
    </source>
</evidence>
<comment type="caution">
    <text evidence="7">The sequence shown here is derived from an EMBL/GenBank/DDBJ whole genome shotgun (WGS) entry which is preliminary data.</text>
</comment>
<feature type="domain" description="Histidine kinase" evidence="6">
    <location>
        <begin position="514"/>
        <end position="621"/>
    </location>
</feature>
<feature type="transmembrane region" description="Helical" evidence="5">
    <location>
        <begin position="334"/>
        <end position="355"/>
    </location>
</feature>
<accession>A0A855A782</accession>
<dbReference type="InterPro" id="IPR036890">
    <property type="entry name" value="HATPase_C_sf"/>
</dbReference>
<dbReference type="InterPro" id="IPR010559">
    <property type="entry name" value="Sig_transdc_His_kin_internal"/>
</dbReference>
<dbReference type="InterPro" id="IPR004358">
    <property type="entry name" value="Sig_transdc_His_kin-like_C"/>
</dbReference>
<keyword evidence="8" id="KW-1185">Reference proteome</keyword>
<dbReference type="InterPro" id="IPR050640">
    <property type="entry name" value="Bact_2-comp_sensor_kinase"/>
</dbReference>
<reference evidence="7 8" key="1">
    <citation type="submission" date="2017-07" db="EMBL/GenBank/DDBJ databases">
        <title>Prevalence of linear plasmids in Cutibacterium (Propionibacterium) acnes isolates obtained from prostatic tissue.</title>
        <authorList>
            <person name="Davidsson S."/>
            <person name="Carlsson J."/>
            <person name="Molling P."/>
            <person name="Andren O."/>
            <person name="Andersson S.-O."/>
            <person name="Brzuszkiewicz E."/>
            <person name="Poehlein A."/>
            <person name="Al-Zeer M."/>
            <person name="Brinkmann V."/>
            <person name="Scavenius C."/>
            <person name="Nazipi S."/>
            <person name="Soderquist B."/>
            <person name="Bruggemann H."/>
        </authorList>
    </citation>
    <scope>NUCLEOTIDE SEQUENCE [LARGE SCALE GENOMIC DNA]</scope>
    <source>
        <strain evidence="7 8">DSM 753</strain>
    </source>
</reference>
<evidence type="ECO:0000259" key="6">
    <source>
        <dbReference type="PROSITE" id="PS50109"/>
    </source>
</evidence>
<protein>
    <recommendedName>
        <fullName evidence="2">histidine kinase</fullName>
        <ecNumber evidence="2">2.7.13.3</ecNumber>
    </recommendedName>
</protein>
<dbReference type="EC" id="2.7.13.3" evidence="2"/>
<evidence type="ECO:0000256" key="2">
    <source>
        <dbReference type="ARBA" id="ARBA00012438"/>
    </source>
</evidence>
<keyword evidence="5" id="KW-1133">Transmembrane helix</keyword>
<dbReference type="OrthoDB" id="138378at2"/>
<feature type="transmembrane region" description="Helical" evidence="5">
    <location>
        <begin position="58"/>
        <end position="81"/>
    </location>
</feature>
<dbReference type="PANTHER" id="PTHR34220:SF7">
    <property type="entry name" value="SENSOR HISTIDINE KINASE YPDA"/>
    <property type="match status" value="1"/>
</dbReference>
<comment type="catalytic activity">
    <reaction evidence="1">
        <text>ATP + protein L-histidine = ADP + protein N-phospho-L-histidine.</text>
        <dbReference type="EC" id="2.7.13.3"/>
    </reaction>
</comment>
<organism evidence="7 8">
    <name type="scientific">[Clostridium] leptum DSM 753</name>
    <dbReference type="NCBI Taxonomy" id="428125"/>
    <lineage>
        <taxon>Bacteria</taxon>
        <taxon>Bacillati</taxon>
        <taxon>Bacillota</taxon>
        <taxon>Clostridia</taxon>
        <taxon>Eubacteriales</taxon>
        <taxon>Oscillospiraceae</taxon>
        <taxon>Oscillospiraceae incertae sedis</taxon>
    </lineage>
</organism>
<name>A0A855A782_9FIRM</name>
<dbReference type="AlphaFoldDB" id="A0A855A782"/>
<dbReference type="GO" id="GO:0000155">
    <property type="term" value="F:phosphorelay sensor kinase activity"/>
    <property type="evidence" value="ECO:0007669"/>
    <property type="project" value="InterPro"/>
</dbReference>
<sequence length="627" mass="71311">MMFANRSAIKAFGISINCSKHTLACSPPVTARECTWEEREMTSRPNVRRIRNYSFGRVFFRNLRMLISLAIIPLFLVVILATNFQHTAVEKEVLLYNSRTGSLLQNSINQLIDSCLKQANFLLTENNINLFLITQKDGYTFYHNDVIYKLMRDQMQANSNLQSIYIYSDINGKFVSNYGETSLSGFFDTGWLNYYRDYKGGNSFFYVFRDGTNSYLQPVRLLSLYKILEHGSGRLGVVVYNINFTEFSRELSQYHGDYDAGLCLCTEDGTVVENIWGDTAGQCLALGESPNENGYWESGDTIVYRFPVNYTDLYLYSTLSRSAVQQRLQSPLNMTILLIMGVFLLVFALTVFISIRLHLPFKKILKELDSPAWLMSNRVAISRDEEAFILDSIRKMSLKNEQITEELSQRVALLKQAQAVALQSQINPHFLHNTLDSISWTAIRLTGGKNKASVMLTKLAQILRYSLDDVDTLVPLRKELENTRIYLELQELRYNNCFCVEWDIEETILDIHVIKIILQPIVENAIQHGIKPLGKDGLIHISAKPQGSFLQISIRDNGVGIPAERLSAIQNALQSDMIKQNEGIGIVNVHQRIQLFYGKEYGVSISSENGTCVTMNLPLLKGSISQQ</sequence>
<proteinExistence type="predicted"/>
<dbReference type="InterPro" id="IPR003594">
    <property type="entry name" value="HATPase_dom"/>
</dbReference>
<dbReference type="SMART" id="SM00387">
    <property type="entry name" value="HATPase_c"/>
    <property type="match status" value="1"/>
</dbReference>
<keyword evidence="5" id="KW-0812">Transmembrane</keyword>
<dbReference type="PROSITE" id="PS50109">
    <property type="entry name" value="HIS_KIN"/>
    <property type="match status" value="1"/>
</dbReference>
<keyword evidence="3" id="KW-0418">Kinase</keyword>